<evidence type="ECO:0000313" key="1">
    <source>
        <dbReference type="EMBL" id="CAG8788992.1"/>
    </source>
</evidence>
<feature type="non-terminal residue" evidence="1">
    <location>
        <position position="155"/>
    </location>
</feature>
<evidence type="ECO:0000313" key="2">
    <source>
        <dbReference type="Proteomes" id="UP000789920"/>
    </source>
</evidence>
<accession>A0ACA9RE87</accession>
<name>A0ACA9RE87_9GLOM</name>
<feature type="non-terminal residue" evidence="1">
    <location>
        <position position="1"/>
    </location>
</feature>
<organism evidence="1 2">
    <name type="scientific">Racocetra persica</name>
    <dbReference type="NCBI Taxonomy" id="160502"/>
    <lineage>
        <taxon>Eukaryota</taxon>
        <taxon>Fungi</taxon>
        <taxon>Fungi incertae sedis</taxon>
        <taxon>Mucoromycota</taxon>
        <taxon>Glomeromycotina</taxon>
        <taxon>Glomeromycetes</taxon>
        <taxon>Diversisporales</taxon>
        <taxon>Gigasporaceae</taxon>
        <taxon>Racocetra</taxon>
    </lineage>
</organism>
<dbReference type="Proteomes" id="UP000789920">
    <property type="component" value="Unassembled WGS sequence"/>
</dbReference>
<keyword evidence="2" id="KW-1185">Reference proteome</keyword>
<dbReference type="EMBL" id="CAJVQC010050403">
    <property type="protein sequence ID" value="CAG8788992.1"/>
    <property type="molecule type" value="Genomic_DNA"/>
</dbReference>
<gene>
    <name evidence="1" type="ORF">RPERSI_LOCUS18809</name>
</gene>
<sequence>VYTPNFTSIGYALVDYKSDKSEEPSDCSKTTTEFILFNCRDSNTVVDNKHNRLNVSEHTFSNQDYVNIMIDNKFDRLDELSSSLKLVSDPILLNQEDLNAIVDSDTDESDEPSNFLKLTSRRTFPNWNEFKNWIHQFVLKEGFNYKTRTSEIVQD</sequence>
<proteinExistence type="predicted"/>
<comment type="caution">
    <text evidence="1">The sequence shown here is derived from an EMBL/GenBank/DDBJ whole genome shotgun (WGS) entry which is preliminary data.</text>
</comment>
<protein>
    <submittedName>
        <fullName evidence="1">32306_t:CDS:1</fullName>
    </submittedName>
</protein>
<reference evidence="1" key="1">
    <citation type="submission" date="2021-06" db="EMBL/GenBank/DDBJ databases">
        <authorList>
            <person name="Kallberg Y."/>
            <person name="Tangrot J."/>
            <person name="Rosling A."/>
        </authorList>
    </citation>
    <scope>NUCLEOTIDE SEQUENCE</scope>
    <source>
        <strain evidence="1">MA461A</strain>
    </source>
</reference>